<evidence type="ECO:0000313" key="2">
    <source>
        <dbReference type="Proteomes" id="UP001016761"/>
    </source>
</evidence>
<protein>
    <recommendedName>
        <fullName evidence="3">GIY-YIG nuclease family protein</fullName>
    </recommendedName>
</protein>
<evidence type="ECO:0008006" key="3">
    <source>
        <dbReference type="Google" id="ProtNLM"/>
    </source>
</evidence>
<reference evidence="1 2" key="1">
    <citation type="submission" date="2020-06" db="EMBL/GenBank/DDBJ databases">
        <title>Haloterrigena sp. nov., an extremely halophilic archaeon isolated from a saline sediment.</title>
        <authorList>
            <person name="Liu B.-B."/>
        </authorList>
    </citation>
    <scope>NUCLEOTIDE SEQUENCE [LARGE SCALE GENOMIC DNA]</scope>
    <source>
        <strain evidence="1 2">SYSU A558-1</strain>
    </source>
</reference>
<sequence length="228" mass="26025">MVDTSQHSYSESEVEQAIEDLEPKVVLEGLQLESELTKLLNYGVLLEEAKASVEDQHGREYTVTDEYEQFDEWPGTTRPPKIDSSSWVDLEHDQGSRELRKIARQLTQGYDYTVYVIECEPLAPSLRVLERRAKEVFGECPDWVRRAYNADRVFYLGQTSALHKRLVTHATGTLSETPPPADVARISDVTAVGVPFRTTTREDAERLETCYGENLQDVLDGEVFLHFR</sequence>
<organism evidence="1 2">
    <name type="scientific">Haloterrigena gelatinilytica</name>
    <dbReference type="NCBI Taxonomy" id="2741724"/>
    <lineage>
        <taxon>Archaea</taxon>
        <taxon>Methanobacteriati</taxon>
        <taxon>Methanobacteriota</taxon>
        <taxon>Stenosarchaea group</taxon>
        <taxon>Halobacteria</taxon>
        <taxon>Halobacteriales</taxon>
        <taxon>Natrialbaceae</taxon>
        <taxon>Haloterrigena</taxon>
    </lineage>
</organism>
<evidence type="ECO:0000313" key="1">
    <source>
        <dbReference type="EMBL" id="NUC74968.1"/>
    </source>
</evidence>
<name>A0ABX2LHW2_9EURY</name>
<dbReference type="Proteomes" id="UP001016761">
    <property type="component" value="Unassembled WGS sequence"/>
</dbReference>
<keyword evidence="2" id="KW-1185">Reference proteome</keyword>
<accession>A0ABX2LHW2</accession>
<gene>
    <name evidence="1" type="ORF">HTZ84_22140</name>
</gene>
<proteinExistence type="predicted"/>
<dbReference type="EMBL" id="JABUQZ010000003">
    <property type="protein sequence ID" value="NUC74968.1"/>
    <property type="molecule type" value="Genomic_DNA"/>
</dbReference>
<dbReference type="RefSeq" id="WP_174682807.1">
    <property type="nucleotide sequence ID" value="NZ_JABUQZ010000003.1"/>
</dbReference>
<comment type="caution">
    <text evidence="1">The sequence shown here is derived from an EMBL/GenBank/DDBJ whole genome shotgun (WGS) entry which is preliminary data.</text>
</comment>